<dbReference type="AlphaFoldDB" id="A0A2A6ZDI4"/>
<gene>
    <name evidence="1" type="ORF">CGS46_03220</name>
</gene>
<accession>A0A2A6ZDI4</accession>
<protein>
    <submittedName>
        <fullName evidence="1">Uncharacterized protein</fullName>
    </submittedName>
</protein>
<keyword evidence="2" id="KW-1185">Reference proteome</keyword>
<dbReference type="RefSeq" id="WP_097776726.1">
    <property type="nucleotide sequence ID" value="NZ_CABMES010000011.1"/>
</dbReference>
<evidence type="ECO:0000313" key="2">
    <source>
        <dbReference type="Proteomes" id="UP000220752"/>
    </source>
</evidence>
<proteinExistence type="predicted"/>
<name>A0A2A6ZDI4_9FIRM</name>
<evidence type="ECO:0000313" key="1">
    <source>
        <dbReference type="EMBL" id="PDX59429.1"/>
    </source>
</evidence>
<reference evidence="1 2" key="1">
    <citation type="journal article" date="2017" name="Front. Microbiol.">
        <title>New Insights into the Diversity of the Genus Faecalibacterium.</title>
        <authorList>
            <person name="Benevides L."/>
            <person name="Burman S."/>
            <person name="Martin R."/>
            <person name="Robert V."/>
            <person name="Thomas M."/>
            <person name="Miquel S."/>
            <person name="Chain F."/>
            <person name="Sokol H."/>
            <person name="Bermudez-Humaran L.G."/>
            <person name="Morrison M."/>
            <person name="Langella P."/>
            <person name="Azevedo V.A."/>
            <person name="Chatel J.M."/>
            <person name="Soares S."/>
        </authorList>
    </citation>
    <scope>NUCLEOTIDE SEQUENCE [LARGE SCALE GENOMIC DNA]</scope>
    <source>
        <strain evidence="2">CNCM I-4540</strain>
    </source>
</reference>
<dbReference type="Proteomes" id="UP000220752">
    <property type="component" value="Unassembled WGS sequence"/>
</dbReference>
<organism evidence="1 2">
    <name type="scientific">Faecalibacterium langellae</name>
    <dbReference type="NCBI Taxonomy" id="3435293"/>
    <lineage>
        <taxon>Bacteria</taxon>
        <taxon>Bacillati</taxon>
        <taxon>Bacillota</taxon>
        <taxon>Clostridia</taxon>
        <taxon>Eubacteriales</taxon>
        <taxon>Oscillospiraceae</taxon>
        <taxon>Faecalibacterium</taxon>
    </lineage>
</organism>
<sequence length="59" mass="6673">MRHKKGSSFSGRYRRSGRFLRWLVLAALILLVLACCYGCAVQKLVYSSRGTMIFLPSGF</sequence>
<comment type="caution">
    <text evidence="1">The sequence shown here is derived from an EMBL/GenBank/DDBJ whole genome shotgun (WGS) entry which is preliminary data.</text>
</comment>
<dbReference type="PROSITE" id="PS51257">
    <property type="entry name" value="PROKAR_LIPOPROTEIN"/>
    <property type="match status" value="1"/>
</dbReference>
<dbReference type="EMBL" id="NMTQ01000016">
    <property type="protein sequence ID" value="PDX59429.1"/>
    <property type="molecule type" value="Genomic_DNA"/>
</dbReference>